<dbReference type="Pfam" id="PF03466">
    <property type="entry name" value="LysR_substrate"/>
    <property type="match status" value="1"/>
</dbReference>
<feature type="domain" description="HTH lysR-type" evidence="5">
    <location>
        <begin position="1"/>
        <end position="58"/>
    </location>
</feature>
<dbReference type="PRINTS" id="PR00039">
    <property type="entry name" value="HTHLYSR"/>
</dbReference>
<evidence type="ECO:0000259" key="5">
    <source>
        <dbReference type="PROSITE" id="PS50931"/>
    </source>
</evidence>
<accession>A0ABR8YU65</accession>
<keyword evidence="7" id="KW-1185">Reference proteome</keyword>
<dbReference type="RefSeq" id="WP_191740764.1">
    <property type="nucleotide sequence ID" value="NZ_JACSQB010000098.1"/>
</dbReference>
<dbReference type="Pfam" id="PF00126">
    <property type="entry name" value="HTH_1"/>
    <property type="match status" value="1"/>
</dbReference>
<dbReference type="PROSITE" id="PS50931">
    <property type="entry name" value="HTH_LYSR"/>
    <property type="match status" value="1"/>
</dbReference>
<organism evidence="6 7">
    <name type="scientific">Clostridium faecium</name>
    <dbReference type="NCBI Taxonomy" id="2762223"/>
    <lineage>
        <taxon>Bacteria</taxon>
        <taxon>Bacillati</taxon>
        <taxon>Bacillota</taxon>
        <taxon>Clostridia</taxon>
        <taxon>Eubacteriales</taxon>
        <taxon>Clostridiaceae</taxon>
        <taxon>Clostridium</taxon>
    </lineage>
</organism>
<dbReference type="PANTHER" id="PTHR30419">
    <property type="entry name" value="HTH-TYPE TRANSCRIPTIONAL REGULATOR YBHD"/>
    <property type="match status" value="1"/>
</dbReference>
<evidence type="ECO:0000313" key="7">
    <source>
        <dbReference type="Proteomes" id="UP000627166"/>
    </source>
</evidence>
<keyword evidence="4" id="KW-0804">Transcription</keyword>
<gene>
    <name evidence="6" type="ORF">H9637_12245</name>
</gene>
<dbReference type="InterPro" id="IPR050950">
    <property type="entry name" value="HTH-type_LysR_regulators"/>
</dbReference>
<dbReference type="CDD" id="cd05466">
    <property type="entry name" value="PBP2_LTTR_substrate"/>
    <property type="match status" value="1"/>
</dbReference>
<evidence type="ECO:0000313" key="6">
    <source>
        <dbReference type="EMBL" id="MBD8047804.1"/>
    </source>
</evidence>
<protein>
    <submittedName>
        <fullName evidence="6">LysR family transcriptional regulator</fullName>
    </submittedName>
</protein>
<dbReference type="InterPro" id="IPR000847">
    <property type="entry name" value="LysR_HTH_N"/>
</dbReference>
<keyword evidence="3" id="KW-0238">DNA-binding</keyword>
<dbReference type="EMBL" id="JACSQB010000098">
    <property type="protein sequence ID" value="MBD8047804.1"/>
    <property type="molecule type" value="Genomic_DNA"/>
</dbReference>
<dbReference type="SUPFAM" id="SSF46785">
    <property type="entry name" value="Winged helix' DNA-binding domain"/>
    <property type="match status" value="1"/>
</dbReference>
<sequence>MDIRQLKYFIAIVEERQITAAAKKLHMTQPPLSHQLSTMEEEMGVKLVIKNGKFLELTDAGKALYKNALNIVNLMEESNIEVKEIGSGVRGKLLIGINTLSYYKLPILLNLFKEKYPSMTYKIQQNESGQLCKLLKERAIELAIVRMPVELRDFSVFHLKSEKFCFVTSDKIIIPSQKVSYAQIQRYPLILPSTEGLGLYNMILEPFTHGGLNANIICECSDILTLLELVSSGFGTTIIPESVLKIHKRCDVRVYEIDDEKFIAPSALIWLKDHYLSKASKNFIALLKEGNLINEEL</sequence>
<dbReference type="Gene3D" id="1.10.10.10">
    <property type="entry name" value="Winged helix-like DNA-binding domain superfamily/Winged helix DNA-binding domain"/>
    <property type="match status" value="1"/>
</dbReference>
<comment type="similarity">
    <text evidence="1">Belongs to the LysR transcriptional regulatory family.</text>
</comment>
<dbReference type="InterPro" id="IPR005119">
    <property type="entry name" value="LysR_subst-bd"/>
</dbReference>
<evidence type="ECO:0000256" key="4">
    <source>
        <dbReference type="ARBA" id="ARBA00023163"/>
    </source>
</evidence>
<evidence type="ECO:0000256" key="2">
    <source>
        <dbReference type="ARBA" id="ARBA00023015"/>
    </source>
</evidence>
<dbReference type="InterPro" id="IPR036390">
    <property type="entry name" value="WH_DNA-bd_sf"/>
</dbReference>
<proteinExistence type="inferred from homology"/>
<dbReference type="SUPFAM" id="SSF53850">
    <property type="entry name" value="Periplasmic binding protein-like II"/>
    <property type="match status" value="1"/>
</dbReference>
<keyword evidence="2" id="KW-0805">Transcription regulation</keyword>
<dbReference type="PANTHER" id="PTHR30419:SF28">
    <property type="entry name" value="HTH-TYPE TRANSCRIPTIONAL REGULATOR BSDA"/>
    <property type="match status" value="1"/>
</dbReference>
<evidence type="ECO:0000256" key="1">
    <source>
        <dbReference type="ARBA" id="ARBA00009437"/>
    </source>
</evidence>
<dbReference type="Gene3D" id="3.40.190.290">
    <property type="match status" value="1"/>
</dbReference>
<name>A0ABR8YU65_9CLOT</name>
<reference evidence="6 7" key="1">
    <citation type="submission" date="2020-08" db="EMBL/GenBank/DDBJ databases">
        <title>A Genomic Blueprint of the Chicken Gut Microbiome.</title>
        <authorList>
            <person name="Gilroy R."/>
            <person name="Ravi A."/>
            <person name="Getino M."/>
            <person name="Pursley I."/>
            <person name="Horton D.L."/>
            <person name="Alikhan N.-F."/>
            <person name="Baker D."/>
            <person name="Gharbi K."/>
            <person name="Hall N."/>
            <person name="Watson M."/>
            <person name="Adriaenssens E.M."/>
            <person name="Foster-Nyarko E."/>
            <person name="Jarju S."/>
            <person name="Secka A."/>
            <person name="Antonio M."/>
            <person name="Oren A."/>
            <person name="Chaudhuri R."/>
            <person name="La Ragione R.M."/>
            <person name="Hildebrand F."/>
            <person name="Pallen M.J."/>
        </authorList>
    </citation>
    <scope>NUCLEOTIDE SEQUENCE [LARGE SCALE GENOMIC DNA]</scope>
    <source>
        <strain evidence="6 7">N37</strain>
    </source>
</reference>
<comment type="caution">
    <text evidence="6">The sequence shown here is derived from an EMBL/GenBank/DDBJ whole genome shotgun (WGS) entry which is preliminary data.</text>
</comment>
<dbReference type="InterPro" id="IPR036388">
    <property type="entry name" value="WH-like_DNA-bd_sf"/>
</dbReference>
<dbReference type="Proteomes" id="UP000627166">
    <property type="component" value="Unassembled WGS sequence"/>
</dbReference>
<evidence type="ECO:0000256" key="3">
    <source>
        <dbReference type="ARBA" id="ARBA00023125"/>
    </source>
</evidence>